<proteinExistence type="predicted"/>
<organism evidence="2">
    <name type="scientific">marine sediment metagenome</name>
    <dbReference type="NCBI Taxonomy" id="412755"/>
    <lineage>
        <taxon>unclassified sequences</taxon>
        <taxon>metagenomes</taxon>
        <taxon>ecological metagenomes</taxon>
    </lineage>
</organism>
<feature type="transmembrane region" description="Helical" evidence="1">
    <location>
        <begin position="38"/>
        <end position="69"/>
    </location>
</feature>
<protein>
    <submittedName>
        <fullName evidence="2">Uncharacterized protein</fullName>
    </submittedName>
</protein>
<feature type="transmembrane region" description="Helical" evidence="1">
    <location>
        <begin position="12"/>
        <end position="32"/>
    </location>
</feature>
<name>A0A0F9RVH7_9ZZZZ</name>
<dbReference type="AlphaFoldDB" id="A0A0F9RVH7"/>
<comment type="caution">
    <text evidence="2">The sequence shown here is derived from an EMBL/GenBank/DDBJ whole genome shotgun (WGS) entry which is preliminary data.</text>
</comment>
<evidence type="ECO:0000313" key="2">
    <source>
        <dbReference type="EMBL" id="KKN58809.1"/>
    </source>
</evidence>
<evidence type="ECO:0000256" key="1">
    <source>
        <dbReference type="SAM" id="Phobius"/>
    </source>
</evidence>
<dbReference type="EMBL" id="LAZR01000747">
    <property type="protein sequence ID" value="KKN58809.1"/>
    <property type="molecule type" value="Genomic_DNA"/>
</dbReference>
<accession>A0A0F9RVH7</accession>
<sequence length="79" mass="9091">MDQSLKKAIRDGLISSSIISFISYMFGIVEIMEEGFSLINMALSLIGVMWIGIISFTPVFVISLIYFYFKERKKTERLI</sequence>
<keyword evidence="1" id="KW-0812">Transmembrane</keyword>
<reference evidence="2" key="1">
    <citation type="journal article" date="2015" name="Nature">
        <title>Complex archaea that bridge the gap between prokaryotes and eukaryotes.</title>
        <authorList>
            <person name="Spang A."/>
            <person name="Saw J.H."/>
            <person name="Jorgensen S.L."/>
            <person name="Zaremba-Niedzwiedzka K."/>
            <person name="Martijn J."/>
            <person name="Lind A.E."/>
            <person name="van Eijk R."/>
            <person name="Schleper C."/>
            <person name="Guy L."/>
            <person name="Ettema T.J."/>
        </authorList>
    </citation>
    <scope>NUCLEOTIDE SEQUENCE</scope>
</reference>
<keyword evidence="1" id="KW-0472">Membrane</keyword>
<keyword evidence="1" id="KW-1133">Transmembrane helix</keyword>
<gene>
    <name evidence="2" type="ORF">LCGC14_0548150</name>
</gene>